<keyword evidence="10" id="KW-1185">Reference proteome</keyword>
<evidence type="ECO:0000256" key="1">
    <source>
        <dbReference type="ARBA" id="ARBA00022908"/>
    </source>
</evidence>
<evidence type="ECO:0000256" key="6">
    <source>
        <dbReference type="SAM" id="Coils"/>
    </source>
</evidence>
<feature type="domain" description="Resolvase/invertase-type recombinase catalytic" evidence="7">
    <location>
        <begin position="7"/>
        <end position="155"/>
    </location>
</feature>
<evidence type="ECO:0000259" key="8">
    <source>
        <dbReference type="PROSITE" id="PS51737"/>
    </source>
</evidence>
<keyword evidence="1" id="KW-0229">DNA integration</keyword>
<sequence length="525" mass="60503">MSKSTLKAALYIRVSTEEQKKHGYSLSGQAEELKEYAKQKGYEVFDVYSDGGYSGKNFNRPEVQRMFRDMSNNKFDVIIVWKVDRISRSNKDVLSLIDDELKPRNMKLLVKTCDIDSSTTNGYMFISLLGTFAEYERAVIIERVTAGMEKVARDGEWNGGKVLGYDSEDKQLVINEEESKIVKEIYNMRAEGLGYKKIADNLNSKGKKTKKDNSFSIPAIKLILENEVYIGTKVWGKYRNWEEKRRGGKNNSPIKVENKHDAIIDIELWNRVQEIKRINNNTYSTNRNFNGNLFLTGLLKCPVCGAGTVMSKTKKRNGNGYHIYYMCQNYHSKGKTVCKPNLIKKEIVENKVLEAIKEVICDPDLINEVITKLELEKKSGVADLTSNLALLKREIKKYKEEQLNLDKQLLCGLKIEHYNRVSDQIQDRLNELNQSIENIERQIERNNLNNFITKEIIIDTLKNFDNLFEKANGEEKKLLIRSLIKNVEMEKDRKEIKHIAFWFAEGNGPKPPNGLPPSKVRRTVS</sequence>
<dbReference type="InterPro" id="IPR036162">
    <property type="entry name" value="Resolvase-like_N_sf"/>
</dbReference>
<dbReference type="InterPro" id="IPR050639">
    <property type="entry name" value="SSR_resolvase"/>
</dbReference>
<feature type="coiled-coil region" evidence="6">
    <location>
        <begin position="381"/>
        <end position="449"/>
    </location>
</feature>
<dbReference type="InterPro" id="IPR011109">
    <property type="entry name" value="DNA_bind_recombinase_dom"/>
</dbReference>
<dbReference type="EMBL" id="CP002394">
    <property type="protein sequence ID" value="ADU32494.1"/>
    <property type="molecule type" value="Genomic_DNA"/>
</dbReference>
<dbReference type="SMART" id="SM00857">
    <property type="entry name" value="Resolvase"/>
    <property type="match status" value="1"/>
</dbReference>
<dbReference type="GO" id="GO:0015074">
    <property type="term" value="P:DNA integration"/>
    <property type="evidence" value="ECO:0007669"/>
    <property type="project" value="UniProtKB-KW"/>
</dbReference>
<evidence type="ECO:0000256" key="5">
    <source>
        <dbReference type="PROSITE-ProRule" id="PRU10137"/>
    </source>
</evidence>
<dbReference type="InterPro" id="IPR006118">
    <property type="entry name" value="Recombinase_CS"/>
</dbReference>
<dbReference type="PROSITE" id="PS00397">
    <property type="entry name" value="RECOMBINASES_1"/>
    <property type="match status" value="1"/>
</dbReference>
<dbReference type="STRING" id="649639.Bcell_4267"/>
<evidence type="ECO:0000313" key="9">
    <source>
        <dbReference type="EMBL" id="ADU32494.1"/>
    </source>
</evidence>
<dbReference type="InterPro" id="IPR006119">
    <property type="entry name" value="Resolv_N"/>
</dbReference>
<dbReference type="Proteomes" id="UP000001401">
    <property type="component" value="Chromosome"/>
</dbReference>
<dbReference type="CDD" id="cd03768">
    <property type="entry name" value="SR_ResInv"/>
    <property type="match status" value="1"/>
</dbReference>
<dbReference type="PANTHER" id="PTHR30461">
    <property type="entry name" value="DNA-INVERTASE FROM LAMBDOID PROPHAGE"/>
    <property type="match status" value="1"/>
</dbReference>
<evidence type="ECO:0000256" key="3">
    <source>
        <dbReference type="ARBA" id="ARBA00023172"/>
    </source>
</evidence>
<dbReference type="HOGENOM" id="CLU_010686_18_3_9"/>
<dbReference type="GO" id="GO:0000150">
    <property type="term" value="F:DNA strand exchange activity"/>
    <property type="evidence" value="ECO:0007669"/>
    <property type="project" value="InterPro"/>
</dbReference>
<name>E6TZ51_EVAC2</name>
<dbReference type="PANTHER" id="PTHR30461:SF23">
    <property type="entry name" value="DNA RECOMBINASE-RELATED"/>
    <property type="match status" value="1"/>
</dbReference>
<dbReference type="eggNOG" id="COG1961">
    <property type="taxonomic scope" value="Bacteria"/>
</dbReference>
<organism evidence="9 10">
    <name type="scientific">Evansella cellulosilytica (strain ATCC 21833 / DSM 2522 / FERM P-1141 / JCM 9156 / N-4)</name>
    <name type="common">Bacillus cellulosilyticus</name>
    <dbReference type="NCBI Taxonomy" id="649639"/>
    <lineage>
        <taxon>Bacteria</taxon>
        <taxon>Bacillati</taxon>
        <taxon>Bacillota</taxon>
        <taxon>Bacilli</taxon>
        <taxon>Bacillales</taxon>
        <taxon>Bacillaceae</taxon>
        <taxon>Evansella</taxon>
    </lineage>
</organism>
<dbReference type="RefSeq" id="WP_013490820.1">
    <property type="nucleotide sequence ID" value="NC_014829.1"/>
</dbReference>
<reference evidence="9" key="1">
    <citation type="submission" date="2010-12" db="EMBL/GenBank/DDBJ databases">
        <title>Complete sequence of Bacillus cellulosilyticus DSM 2522.</title>
        <authorList>
            <consortium name="US DOE Joint Genome Institute"/>
            <person name="Lucas S."/>
            <person name="Copeland A."/>
            <person name="Lapidus A."/>
            <person name="Cheng J.-F."/>
            <person name="Bruce D."/>
            <person name="Goodwin L."/>
            <person name="Pitluck S."/>
            <person name="Chertkov O."/>
            <person name="Detter J.C."/>
            <person name="Han C."/>
            <person name="Tapia R."/>
            <person name="Land M."/>
            <person name="Hauser L."/>
            <person name="Jeffries C."/>
            <person name="Kyrpides N."/>
            <person name="Ivanova N."/>
            <person name="Mikhailova N."/>
            <person name="Brumm P."/>
            <person name="Mead D."/>
            <person name="Woyke T."/>
        </authorList>
    </citation>
    <scope>NUCLEOTIDE SEQUENCE [LARGE SCALE GENOMIC DNA]</scope>
    <source>
        <strain evidence="9">DSM 2522</strain>
    </source>
</reference>
<dbReference type="Pfam" id="PF00239">
    <property type="entry name" value="Resolvase"/>
    <property type="match status" value="1"/>
</dbReference>
<dbReference type="KEGG" id="bco:Bcell_4267"/>
<dbReference type="InterPro" id="IPR038109">
    <property type="entry name" value="DNA_bind_recomb_sf"/>
</dbReference>
<keyword evidence="6" id="KW-0175">Coiled coil</keyword>
<keyword evidence="2" id="KW-0238">DNA-binding</keyword>
<accession>E6TZ51</accession>
<gene>
    <name evidence="9" type="ordered locus">Bcell_4267</name>
</gene>
<dbReference type="PROSITE" id="PS51737">
    <property type="entry name" value="RECOMBINASE_DNA_BIND"/>
    <property type="match status" value="1"/>
</dbReference>
<dbReference type="InterPro" id="IPR025827">
    <property type="entry name" value="Zn_ribbon_recom_dom"/>
</dbReference>
<dbReference type="AlphaFoldDB" id="E6TZ51"/>
<dbReference type="SUPFAM" id="SSF53041">
    <property type="entry name" value="Resolvase-like"/>
    <property type="match status" value="1"/>
</dbReference>
<dbReference type="OrthoDB" id="9811097at2"/>
<dbReference type="Pfam" id="PF13408">
    <property type="entry name" value="Zn_ribbon_recom"/>
    <property type="match status" value="1"/>
</dbReference>
<feature type="active site" description="O-(5'-phospho-DNA)-serine intermediate" evidence="4 5">
    <location>
        <position position="15"/>
    </location>
</feature>
<dbReference type="Gene3D" id="3.90.1750.20">
    <property type="entry name" value="Putative Large Serine Recombinase, Chain B, Domain 2"/>
    <property type="match status" value="1"/>
</dbReference>
<proteinExistence type="predicted"/>
<dbReference type="PROSITE" id="PS51736">
    <property type="entry name" value="RECOMBINASES_3"/>
    <property type="match status" value="1"/>
</dbReference>
<dbReference type="Pfam" id="PF07508">
    <property type="entry name" value="Recombinase"/>
    <property type="match status" value="1"/>
</dbReference>
<evidence type="ECO:0000256" key="4">
    <source>
        <dbReference type="PIRSR" id="PIRSR606118-50"/>
    </source>
</evidence>
<dbReference type="Gene3D" id="3.40.50.1390">
    <property type="entry name" value="Resolvase, N-terminal catalytic domain"/>
    <property type="match status" value="1"/>
</dbReference>
<evidence type="ECO:0000256" key="2">
    <source>
        <dbReference type="ARBA" id="ARBA00023125"/>
    </source>
</evidence>
<evidence type="ECO:0000259" key="7">
    <source>
        <dbReference type="PROSITE" id="PS51736"/>
    </source>
</evidence>
<keyword evidence="3" id="KW-0233">DNA recombination</keyword>
<evidence type="ECO:0000313" key="10">
    <source>
        <dbReference type="Proteomes" id="UP000001401"/>
    </source>
</evidence>
<protein>
    <submittedName>
        <fullName evidence="9">Resolvase domain</fullName>
    </submittedName>
</protein>
<dbReference type="GO" id="GO:0003677">
    <property type="term" value="F:DNA binding"/>
    <property type="evidence" value="ECO:0007669"/>
    <property type="project" value="UniProtKB-KW"/>
</dbReference>
<feature type="domain" description="Recombinase" evidence="8">
    <location>
        <begin position="162"/>
        <end position="282"/>
    </location>
</feature>